<evidence type="ECO:0000313" key="2">
    <source>
        <dbReference type="EMBL" id="KPM02585.1"/>
    </source>
</evidence>
<feature type="region of interest" description="Disordered" evidence="1">
    <location>
        <begin position="1"/>
        <end position="63"/>
    </location>
</feature>
<dbReference type="Pfam" id="PF13927">
    <property type="entry name" value="Ig_3"/>
    <property type="match status" value="1"/>
</dbReference>
<organism evidence="2 3">
    <name type="scientific">Sarcoptes scabiei</name>
    <name type="common">Itch mite</name>
    <name type="synonym">Acarus scabiei</name>
    <dbReference type="NCBI Taxonomy" id="52283"/>
    <lineage>
        <taxon>Eukaryota</taxon>
        <taxon>Metazoa</taxon>
        <taxon>Ecdysozoa</taxon>
        <taxon>Arthropoda</taxon>
        <taxon>Chelicerata</taxon>
        <taxon>Arachnida</taxon>
        <taxon>Acari</taxon>
        <taxon>Acariformes</taxon>
        <taxon>Sarcoptiformes</taxon>
        <taxon>Astigmata</taxon>
        <taxon>Psoroptidia</taxon>
        <taxon>Sarcoptoidea</taxon>
        <taxon>Sarcoptidae</taxon>
        <taxon>Sarcoptinae</taxon>
        <taxon>Sarcoptes</taxon>
    </lineage>
</organism>
<dbReference type="EMBL" id="JXLN01002303">
    <property type="protein sequence ID" value="KPM02585.1"/>
    <property type="molecule type" value="Genomic_DNA"/>
</dbReference>
<gene>
    <name evidence="2" type="ORF">QR98_0010010</name>
</gene>
<dbReference type="VEuPathDB" id="VectorBase:SSCA005436"/>
<dbReference type="Gene3D" id="2.60.40.10">
    <property type="entry name" value="Immunoglobulins"/>
    <property type="match status" value="1"/>
</dbReference>
<reference evidence="2 3" key="1">
    <citation type="journal article" date="2015" name="Parasit. Vectors">
        <title>Draft genome of the scabies mite.</title>
        <authorList>
            <person name="Rider S.D.Jr."/>
            <person name="Morgan M.S."/>
            <person name="Arlian L.G."/>
        </authorList>
    </citation>
    <scope>NUCLEOTIDE SEQUENCE [LARGE SCALE GENOMIC DNA]</scope>
    <source>
        <strain evidence="2">Arlian Lab</strain>
    </source>
</reference>
<sequence>KSLANHQHPPHHHHEHQFLREQLNHLPSSPQALLQQQQPKHHQQQSRTQLRPPRIKEHPSSLVVKKHDPAKLECKAEGNPTPIIEWLVLKNQ</sequence>
<comment type="caution">
    <text evidence="2">The sequence shown here is derived from an EMBL/GenBank/DDBJ whole genome shotgun (WGS) entry which is preliminary data.</text>
</comment>
<dbReference type="InterPro" id="IPR036179">
    <property type="entry name" value="Ig-like_dom_sf"/>
</dbReference>
<dbReference type="InterPro" id="IPR013783">
    <property type="entry name" value="Ig-like_fold"/>
</dbReference>
<dbReference type="InterPro" id="IPR007110">
    <property type="entry name" value="Ig-like_dom"/>
</dbReference>
<dbReference type="Proteomes" id="UP000616769">
    <property type="component" value="Unassembled WGS sequence"/>
</dbReference>
<accession>A0A131ZWC2</accession>
<protein>
    <submittedName>
        <fullName evidence="2">Immunoglobulin I-set domain containing protein 1</fullName>
    </submittedName>
</protein>
<name>A0A131ZWC2_SARSC</name>
<dbReference type="SUPFAM" id="SSF48726">
    <property type="entry name" value="Immunoglobulin"/>
    <property type="match status" value="1"/>
</dbReference>
<dbReference type="PROSITE" id="PS50835">
    <property type="entry name" value="IG_LIKE"/>
    <property type="match status" value="1"/>
</dbReference>
<evidence type="ECO:0000256" key="1">
    <source>
        <dbReference type="SAM" id="MobiDB-lite"/>
    </source>
</evidence>
<feature type="non-terminal residue" evidence="2">
    <location>
        <position position="1"/>
    </location>
</feature>
<feature type="compositionally biased region" description="Basic and acidic residues" evidence="1">
    <location>
        <begin position="54"/>
        <end position="63"/>
    </location>
</feature>
<dbReference type="AlphaFoldDB" id="A0A131ZWC2"/>
<proteinExistence type="predicted"/>
<evidence type="ECO:0000313" key="3">
    <source>
        <dbReference type="Proteomes" id="UP000616769"/>
    </source>
</evidence>
<feature type="compositionally biased region" description="Low complexity" evidence="1">
    <location>
        <begin position="25"/>
        <end position="38"/>
    </location>
</feature>